<comment type="caution">
    <text evidence="3">The sequence shown here is derived from an EMBL/GenBank/DDBJ whole genome shotgun (WGS) entry which is preliminary data.</text>
</comment>
<protein>
    <submittedName>
        <fullName evidence="3">Uncharacterized protein</fullName>
    </submittedName>
</protein>
<feature type="compositionally biased region" description="Basic and acidic residues" evidence="1">
    <location>
        <begin position="143"/>
        <end position="161"/>
    </location>
</feature>
<proteinExistence type="predicted"/>
<accession>A0A4C1ZQ93</accession>
<feature type="compositionally biased region" description="Basic residues" evidence="1">
    <location>
        <begin position="1"/>
        <end position="13"/>
    </location>
</feature>
<feature type="region of interest" description="Disordered" evidence="1">
    <location>
        <begin position="1"/>
        <end position="45"/>
    </location>
</feature>
<gene>
    <name evidence="3" type="ORF">EVAR_66168_1</name>
</gene>
<feature type="transmembrane region" description="Helical" evidence="2">
    <location>
        <begin position="99"/>
        <end position="117"/>
    </location>
</feature>
<dbReference type="AlphaFoldDB" id="A0A4C1ZQ93"/>
<sequence>MRHRHTGHRRRPRPGYVSEDQEIPRSESNCLRPPRARPAPDSPTRRRARALMNGETMPSSFKSVDGIVIEKKMARAGSDTRPYKTLEYVARKGKVTTSFFFLTLGFVPHLILLTAGVKGRFLKRDNSKEKNGKSRSLGTAARPPREATDRDSSTRDTGLDSRPRLPLERILIRSIQRFEVRCWIQNIRLDFHPERSRASYNRRCSYNLHQLVGPSTSRGTVAGSDIRGDSWHAPEVLSF</sequence>
<evidence type="ECO:0000313" key="3">
    <source>
        <dbReference type="EMBL" id="GBP88797.1"/>
    </source>
</evidence>
<name>A0A4C1ZQ93_EUMVA</name>
<evidence type="ECO:0000256" key="2">
    <source>
        <dbReference type="SAM" id="Phobius"/>
    </source>
</evidence>
<dbReference type="EMBL" id="BGZK01001959">
    <property type="protein sequence ID" value="GBP88797.1"/>
    <property type="molecule type" value="Genomic_DNA"/>
</dbReference>
<dbReference type="Proteomes" id="UP000299102">
    <property type="component" value="Unassembled WGS sequence"/>
</dbReference>
<reference evidence="3 4" key="1">
    <citation type="journal article" date="2019" name="Commun. Biol.">
        <title>The bagworm genome reveals a unique fibroin gene that provides high tensile strength.</title>
        <authorList>
            <person name="Kono N."/>
            <person name="Nakamura H."/>
            <person name="Ohtoshi R."/>
            <person name="Tomita M."/>
            <person name="Numata K."/>
            <person name="Arakawa K."/>
        </authorList>
    </citation>
    <scope>NUCLEOTIDE SEQUENCE [LARGE SCALE GENOMIC DNA]</scope>
</reference>
<keyword evidence="4" id="KW-1185">Reference proteome</keyword>
<keyword evidence="2" id="KW-0812">Transmembrane</keyword>
<evidence type="ECO:0000313" key="4">
    <source>
        <dbReference type="Proteomes" id="UP000299102"/>
    </source>
</evidence>
<organism evidence="3 4">
    <name type="scientific">Eumeta variegata</name>
    <name type="common">Bagworm moth</name>
    <name type="synonym">Eumeta japonica</name>
    <dbReference type="NCBI Taxonomy" id="151549"/>
    <lineage>
        <taxon>Eukaryota</taxon>
        <taxon>Metazoa</taxon>
        <taxon>Ecdysozoa</taxon>
        <taxon>Arthropoda</taxon>
        <taxon>Hexapoda</taxon>
        <taxon>Insecta</taxon>
        <taxon>Pterygota</taxon>
        <taxon>Neoptera</taxon>
        <taxon>Endopterygota</taxon>
        <taxon>Lepidoptera</taxon>
        <taxon>Glossata</taxon>
        <taxon>Ditrysia</taxon>
        <taxon>Tineoidea</taxon>
        <taxon>Psychidae</taxon>
        <taxon>Oiketicinae</taxon>
        <taxon>Eumeta</taxon>
    </lineage>
</organism>
<feature type="region of interest" description="Disordered" evidence="1">
    <location>
        <begin position="126"/>
        <end position="161"/>
    </location>
</feature>
<keyword evidence="2" id="KW-1133">Transmembrane helix</keyword>
<keyword evidence="2" id="KW-0472">Membrane</keyword>
<evidence type="ECO:0000256" key="1">
    <source>
        <dbReference type="SAM" id="MobiDB-lite"/>
    </source>
</evidence>